<dbReference type="PANTHER" id="PTHR43737:SF1">
    <property type="entry name" value="DUF1501 DOMAIN-CONTAINING PROTEIN"/>
    <property type="match status" value="1"/>
</dbReference>
<reference evidence="2 3" key="1">
    <citation type="submission" date="2024-02" db="EMBL/GenBank/DDBJ databases">
        <title>Rubritalea halochordaticola NBRC 107102.</title>
        <authorList>
            <person name="Ichikawa N."/>
            <person name="Katano-Makiyama Y."/>
            <person name="Hidaka K."/>
        </authorList>
    </citation>
    <scope>NUCLEOTIDE SEQUENCE [LARGE SCALE GENOMIC DNA]</scope>
    <source>
        <strain evidence="2 3">NBRC 107102</strain>
    </source>
</reference>
<name>A0ABP9V122_9BACT</name>
<evidence type="ECO:0000313" key="3">
    <source>
        <dbReference type="Proteomes" id="UP001424741"/>
    </source>
</evidence>
<evidence type="ECO:0000256" key="1">
    <source>
        <dbReference type="SAM" id="SignalP"/>
    </source>
</evidence>
<organism evidence="2 3">
    <name type="scientific">Rubritalea halochordaticola</name>
    <dbReference type="NCBI Taxonomy" id="714537"/>
    <lineage>
        <taxon>Bacteria</taxon>
        <taxon>Pseudomonadati</taxon>
        <taxon>Verrucomicrobiota</taxon>
        <taxon>Verrucomicrobiia</taxon>
        <taxon>Verrucomicrobiales</taxon>
        <taxon>Rubritaleaceae</taxon>
        <taxon>Rubritalea</taxon>
    </lineage>
</organism>
<accession>A0ABP9V122</accession>
<dbReference type="SUPFAM" id="SSF53649">
    <property type="entry name" value="Alkaline phosphatase-like"/>
    <property type="match status" value="1"/>
</dbReference>
<feature type="signal peptide" evidence="1">
    <location>
        <begin position="1"/>
        <end position="41"/>
    </location>
</feature>
<dbReference type="EMBL" id="BAABRL010000007">
    <property type="protein sequence ID" value="GAA5496213.1"/>
    <property type="molecule type" value="Genomic_DNA"/>
</dbReference>
<dbReference type="InterPro" id="IPR010869">
    <property type="entry name" value="DUF1501"/>
</dbReference>
<dbReference type="Proteomes" id="UP001424741">
    <property type="component" value="Unassembled WGS sequence"/>
</dbReference>
<dbReference type="PROSITE" id="PS51318">
    <property type="entry name" value="TAT"/>
    <property type="match status" value="1"/>
</dbReference>
<sequence>MNSNKLNELSRRDFLATTARTCFGVTIGGSMANLFSASAFAADPAVVAAGGGKAKHLIYLFMSGGMSHIDTFDPKPEAGSDIMGETKAIKTNVDGIQFGSLLPKLAQQADKMALIRSMNSTQGAHGPGRYFMRTGYTQRASIVHPSSAAWVNKLTSPMNDTLPGFVTINCNNDHPGAGFFEPKFQPLPVGKPEEGLKNSHQRKEVTDSEFEKQLKLRRILDAEFDAKYHEGHKETRAYNEIYDSAVRLMKSEDLEAFDLSNEPKEVHALYGATTFSKGCLLARRLVERGVRSIEVELGGFDWHADNFVEAENKLPILDQALSALLIDLKAKGLLDSTLVVLATEFGRTPKVTGNAGRNHFPKAFTTLMAGGGIKGGMAYGTTDKTAAEVTENKVNAGDFNATIAHAMGLKHDQIVYSSSKRPFKMGSQHGSPIQGIFA</sequence>
<dbReference type="Pfam" id="PF07394">
    <property type="entry name" value="DUF1501"/>
    <property type="match status" value="1"/>
</dbReference>
<evidence type="ECO:0008006" key="4">
    <source>
        <dbReference type="Google" id="ProtNLM"/>
    </source>
</evidence>
<feature type="chain" id="PRO_5047281380" description="DUF1501 domain-containing protein" evidence="1">
    <location>
        <begin position="42"/>
        <end position="438"/>
    </location>
</feature>
<gene>
    <name evidence="2" type="ORF">Rhal01_02395</name>
</gene>
<dbReference type="PANTHER" id="PTHR43737">
    <property type="entry name" value="BLL7424 PROTEIN"/>
    <property type="match status" value="1"/>
</dbReference>
<keyword evidence="1" id="KW-0732">Signal</keyword>
<dbReference type="InterPro" id="IPR017850">
    <property type="entry name" value="Alkaline_phosphatase_core_sf"/>
</dbReference>
<evidence type="ECO:0000313" key="2">
    <source>
        <dbReference type="EMBL" id="GAA5496213.1"/>
    </source>
</evidence>
<protein>
    <recommendedName>
        <fullName evidence="4">DUF1501 domain-containing protein</fullName>
    </recommendedName>
</protein>
<comment type="caution">
    <text evidence="2">The sequence shown here is derived from an EMBL/GenBank/DDBJ whole genome shotgun (WGS) entry which is preliminary data.</text>
</comment>
<dbReference type="RefSeq" id="WP_346188913.1">
    <property type="nucleotide sequence ID" value="NZ_BAABRL010000007.1"/>
</dbReference>
<dbReference type="InterPro" id="IPR006311">
    <property type="entry name" value="TAT_signal"/>
</dbReference>
<proteinExistence type="predicted"/>
<keyword evidence="3" id="KW-1185">Reference proteome</keyword>